<feature type="region of interest" description="Disordered" evidence="2">
    <location>
        <begin position="1"/>
        <end position="20"/>
    </location>
</feature>
<dbReference type="AlphaFoldDB" id="A0A4R4VQI6"/>
<accession>A0A4R4VQI6</accession>
<keyword evidence="1" id="KW-0175">Coiled coil</keyword>
<feature type="transmembrane region" description="Helical" evidence="3">
    <location>
        <begin position="41"/>
        <end position="64"/>
    </location>
</feature>
<evidence type="ECO:0000313" key="4">
    <source>
        <dbReference type="EMBL" id="TDD05393.1"/>
    </source>
</evidence>
<keyword evidence="3" id="KW-0472">Membrane</keyword>
<organism evidence="4 5">
    <name type="scientific">Nonomuraea deserti</name>
    <dbReference type="NCBI Taxonomy" id="1848322"/>
    <lineage>
        <taxon>Bacteria</taxon>
        <taxon>Bacillati</taxon>
        <taxon>Actinomycetota</taxon>
        <taxon>Actinomycetes</taxon>
        <taxon>Streptosporangiales</taxon>
        <taxon>Streptosporangiaceae</taxon>
        <taxon>Nonomuraea</taxon>
    </lineage>
</organism>
<evidence type="ECO:0000256" key="1">
    <source>
        <dbReference type="SAM" id="Coils"/>
    </source>
</evidence>
<gene>
    <name evidence="4" type="ORF">E1292_17155</name>
</gene>
<evidence type="ECO:0000256" key="2">
    <source>
        <dbReference type="SAM" id="MobiDB-lite"/>
    </source>
</evidence>
<comment type="caution">
    <text evidence="4">The sequence shown here is derived from an EMBL/GenBank/DDBJ whole genome shotgun (WGS) entry which is preliminary data.</text>
</comment>
<keyword evidence="5" id="KW-1185">Reference proteome</keyword>
<sequence>MQTFPSSEGDPEPGEQNRPPAETLFAWGSDLLKGFAAGAGIVLAVLFGWAIVVGIILGVVGALLGMDPNTPELDKFFEDYFEPVYFGLPGLAVVVGGGGWGILRLLERRKERADRHTIALETRAKAVQDVVRESASVSEDLDREIAEKLARLNELNARLEEVRKQVLLTEEQTRMVDVVVGKHLVGQARAQFVQQVIFLLLAFLLGFVVNWLSTPALDTLRGWWTT</sequence>
<feature type="coiled-coil region" evidence="1">
    <location>
        <begin position="138"/>
        <end position="172"/>
    </location>
</feature>
<keyword evidence="3" id="KW-1133">Transmembrane helix</keyword>
<reference evidence="4 5" key="1">
    <citation type="submission" date="2019-03" db="EMBL/GenBank/DDBJ databases">
        <title>Draft genome sequences of novel Actinobacteria.</title>
        <authorList>
            <person name="Sahin N."/>
            <person name="Ay H."/>
            <person name="Saygin H."/>
        </authorList>
    </citation>
    <scope>NUCLEOTIDE SEQUENCE [LARGE SCALE GENOMIC DNA]</scope>
    <source>
        <strain evidence="4 5">KC310</strain>
    </source>
</reference>
<dbReference type="Proteomes" id="UP000295258">
    <property type="component" value="Unassembled WGS sequence"/>
</dbReference>
<protein>
    <submittedName>
        <fullName evidence="4">Uncharacterized protein</fullName>
    </submittedName>
</protein>
<proteinExistence type="predicted"/>
<evidence type="ECO:0000313" key="5">
    <source>
        <dbReference type="Proteomes" id="UP000295258"/>
    </source>
</evidence>
<keyword evidence="3" id="KW-0812">Transmembrane</keyword>
<feature type="transmembrane region" description="Helical" evidence="3">
    <location>
        <begin position="192"/>
        <end position="213"/>
    </location>
</feature>
<evidence type="ECO:0000256" key="3">
    <source>
        <dbReference type="SAM" id="Phobius"/>
    </source>
</evidence>
<name>A0A4R4VQI6_9ACTN</name>
<dbReference type="RefSeq" id="WP_132596218.1">
    <property type="nucleotide sequence ID" value="NZ_SMKO01000039.1"/>
</dbReference>
<dbReference type="EMBL" id="SMKO01000039">
    <property type="protein sequence ID" value="TDD05393.1"/>
    <property type="molecule type" value="Genomic_DNA"/>
</dbReference>
<feature type="transmembrane region" description="Helical" evidence="3">
    <location>
        <begin position="84"/>
        <end position="106"/>
    </location>
</feature>